<dbReference type="AlphaFoldDB" id="A0AAW2H3G2"/>
<dbReference type="Pfam" id="PF13855">
    <property type="entry name" value="LRR_8"/>
    <property type="match status" value="2"/>
</dbReference>
<keyword evidence="4" id="KW-0732">Signal</keyword>
<dbReference type="InterPro" id="IPR001611">
    <property type="entry name" value="Leu-rich_rpt"/>
</dbReference>
<evidence type="ECO:0000256" key="1">
    <source>
        <dbReference type="ARBA" id="ARBA00022614"/>
    </source>
</evidence>
<reference evidence="5 6" key="1">
    <citation type="submission" date="2023-03" db="EMBL/GenBank/DDBJ databases">
        <title>High recombination rates correlate with genetic variation in Cardiocondyla obscurior ants.</title>
        <authorList>
            <person name="Errbii M."/>
        </authorList>
    </citation>
    <scope>NUCLEOTIDE SEQUENCE [LARGE SCALE GENOMIC DNA]</scope>
    <source>
        <strain evidence="5">Alpha-2009</strain>
        <tissue evidence="5">Whole body</tissue>
    </source>
</reference>
<accession>A0AAW2H3G2</accession>
<evidence type="ECO:0000256" key="3">
    <source>
        <dbReference type="SAM" id="MobiDB-lite"/>
    </source>
</evidence>
<sequence length="524" mass="60157">MGQFLNNSRILKLLLLTILFASPGLAMSKARGKKKTVKELKENNICDIQGQQSPIYCYCNNVNLQNASDVNCWVLSKFERNDPMWSYFTSQIHLEKLTFTVRQIGSLDYVPSQLLHQLKNLRVIVFQYGWLHDLAERAFSDLNGVTEINLSRNMIVVLHKYAFYNMRNLTVINLDDNRISEINRDTFVNLPNLRKMYLNRNNISTVHDKAFKLLGSLQELELSGNQITVITRDSFHGLRNLLRLDLRGNQITMIGERSFVEMPELTELELDQNQIIYISDKAFESMRNLRKLRLSENQLVTLMPDFLAGAPNVHFLDLRENSLKTMTFDNIKPIVTNLYGINSHLYLGENNLICDCKLAWIWGLRNETKNTKLRDALEELTCFLESNNATQKINSEDLGRNHPLAIPDEYDDNSRDGNNEDDDEGENSDYYDESDENSSNFHIKSNREVKKCCTKHLFELKPEELPCPELSREDLMASEQPSSRHENARVGSGSSWFSSGATSFQAGQSVLVASLLLLSILFFT</sequence>
<evidence type="ECO:0008006" key="7">
    <source>
        <dbReference type="Google" id="ProtNLM"/>
    </source>
</evidence>
<keyword evidence="2" id="KW-0677">Repeat</keyword>
<dbReference type="InterPro" id="IPR003591">
    <property type="entry name" value="Leu-rich_rpt_typical-subtyp"/>
</dbReference>
<keyword evidence="1" id="KW-0433">Leucine-rich repeat</keyword>
<dbReference type="PANTHER" id="PTHR24366:SF96">
    <property type="entry name" value="LEUCINE RICH REPEAT CONTAINING 53"/>
    <property type="match status" value="1"/>
</dbReference>
<dbReference type="Gene3D" id="3.80.10.10">
    <property type="entry name" value="Ribonuclease Inhibitor"/>
    <property type="match status" value="2"/>
</dbReference>
<feature type="region of interest" description="Disordered" evidence="3">
    <location>
        <begin position="394"/>
        <end position="439"/>
    </location>
</feature>
<dbReference type="SMART" id="SM00369">
    <property type="entry name" value="LRR_TYP"/>
    <property type="match status" value="8"/>
</dbReference>
<comment type="caution">
    <text evidence="5">The sequence shown here is derived from an EMBL/GenBank/DDBJ whole genome shotgun (WGS) entry which is preliminary data.</text>
</comment>
<evidence type="ECO:0000256" key="4">
    <source>
        <dbReference type="SAM" id="SignalP"/>
    </source>
</evidence>
<evidence type="ECO:0000313" key="6">
    <source>
        <dbReference type="Proteomes" id="UP001430953"/>
    </source>
</evidence>
<evidence type="ECO:0000313" key="5">
    <source>
        <dbReference type="EMBL" id="KAL0134122.1"/>
    </source>
</evidence>
<evidence type="ECO:0000256" key="2">
    <source>
        <dbReference type="ARBA" id="ARBA00022737"/>
    </source>
</evidence>
<gene>
    <name evidence="5" type="ORF">PUN28_001166</name>
</gene>
<keyword evidence="6" id="KW-1185">Reference proteome</keyword>
<organism evidence="5 6">
    <name type="scientific">Cardiocondyla obscurior</name>
    <dbReference type="NCBI Taxonomy" id="286306"/>
    <lineage>
        <taxon>Eukaryota</taxon>
        <taxon>Metazoa</taxon>
        <taxon>Ecdysozoa</taxon>
        <taxon>Arthropoda</taxon>
        <taxon>Hexapoda</taxon>
        <taxon>Insecta</taxon>
        <taxon>Pterygota</taxon>
        <taxon>Neoptera</taxon>
        <taxon>Endopterygota</taxon>
        <taxon>Hymenoptera</taxon>
        <taxon>Apocrita</taxon>
        <taxon>Aculeata</taxon>
        <taxon>Formicoidea</taxon>
        <taxon>Formicidae</taxon>
        <taxon>Myrmicinae</taxon>
        <taxon>Cardiocondyla</taxon>
    </lineage>
</organism>
<feature type="signal peptide" evidence="4">
    <location>
        <begin position="1"/>
        <end position="26"/>
    </location>
</feature>
<dbReference type="Proteomes" id="UP001430953">
    <property type="component" value="Unassembled WGS sequence"/>
</dbReference>
<dbReference type="EMBL" id="JADYXP020000001">
    <property type="protein sequence ID" value="KAL0134122.1"/>
    <property type="molecule type" value="Genomic_DNA"/>
</dbReference>
<feature type="chain" id="PRO_5043385539" description="Connectin" evidence="4">
    <location>
        <begin position="27"/>
        <end position="524"/>
    </location>
</feature>
<proteinExistence type="predicted"/>
<feature type="compositionally biased region" description="Acidic residues" evidence="3">
    <location>
        <begin position="419"/>
        <end position="436"/>
    </location>
</feature>
<protein>
    <recommendedName>
        <fullName evidence="7">Connectin</fullName>
    </recommendedName>
</protein>
<dbReference type="PANTHER" id="PTHR24366">
    <property type="entry name" value="IG(IMMUNOGLOBULIN) AND LRR(LEUCINE RICH REPEAT) DOMAINS"/>
    <property type="match status" value="1"/>
</dbReference>
<name>A0AAW2H3G2_9HYME</name>
<dbReference type="PROSITE" id="PS51450">
    <property type="entry name" value="LRR"/>
    <property type="match status" value="2"/>
</dbReference>
<dbReference type="FunFam" id="3.80.10.10:FF:001360">
    <property type="entry name" value="Uncharacterized protein"/>
    <property type="match status" value="1"/>
</dbReference>
<feature type="region of interest" description="Disordered" evidence="3">
    <location>
        <begin position="473"/>
        <end position="492"/>
    </location>
</feature>
<dbReference type="InterPro" id="IPR032675">
    <property type="entry name" value="LRR_dom_sf"/>
</dbReference>
<dbReference type="SUPFAM" id="SSF52058">
    <property type="entry name" value="L domain-like"/>
    <property type="match status" value="1"/>
</dbReference>